<keyword evidence="2 7" id="KW-1003">Cell membrane</keyword>
<keyword evidence="5 7" id="KW-1133">Transmembrane helix</keyword>
<dbReference type="PANTHER" id="PTHR30213:SF0">
    <property type="entry name" value="UPF0761 MEMBRANE PROTEIN YIHY"/>
    <property type="match status" value="1"/>
</dbReference>
<keyword evidence="4 7" id="KW-0812">Transmembrane</keyword>
<evidence type="ECO:0000313" key="9">
    <source>
        <dbReference type="EMBL" id="OOS21681.1"/>
    </source>
</evidence>
<dbReference type="RefSeq" id="WP_078306646.1">
    <property type="nucleotide sequence ID" value="NZ_MUYT01000004.1"/>
</dbReference>
<dbReference type="AlphaFoldDB" id="A0A1T0CHR6"/>
<dbReference type="PANTHER" id="PTHR30213">
    <property type="entry name" value="INNER MEMBRANE PROTEIN YHJD"/>
    <property type="match status" value="1"/>
</dbReference>
<feature type="transmembrane region" description="Helical" evidence="7">
    <location>
        <begin position="140"/>
        <end position="160"/>
    </location>
</feature>
<evidence type="ECO:0000256" key="4">
    <source>
        <dbReference type="ARBA" id="ARBA00022692"/>
    </source>
</evidence>
<comment type="caution">
    <text evidence="9">The sequence shown here is derived from an EMBL/GenBank/DDBJ whole genome shotgun (WGS) entry which is preliminary data.</text>
</comment>
<feature type="compositionally biased region" description="Basic and acidic residues" evidence="8">
    <location>
        <begin position="570"/>
        <end position="582"/>
    </location>
</feature>
<evidence type="ECO:0000256" key="3">
    <source>
        <dbReference type="ARBA" id="ARBA00022519"/>
    </source>
</evidence>
<evidence type="ECO:0000313" key="10">
    <source>
        <dbReference type="Proteomes" id="UP000191094"/>
    </source>
</evidence>
<dbReference type="OrthoDB" id="9808671at2"/>
<keyword evidence="10" id="KW-1185">Reference proteome</keyword>
<evidence type="ECO:0000256" key="6">
    <source>
        <dbReference type="ARBA" id="ARBA00023136"/>
    </source>
</evidence>
<organism evidence="9 10">
    <name type="scientific">Lwoffella lincolnii</name>
    <dbReference type="NCBI Taxonomy" id="90241"/>
    <lineage>
        <taxon>Bacteria</taxon>
        <taxon>Pseudomonadati</taxon>
        <taxon>Pseudomonadota</taxon>
        <taxon>Gammaproteobacteria</taxon>
        <taxon>Moraxellales</taxon>
        <taxon>Moraxellaceae</taxon>
        <taxon>Lwoffella</taxon>
    </lineage>
</organism>
<keyword evidence="3" id="KW-0997">Cell inner membrane</keyword>
<keyword evidence="6 7" id="KW-0472">Membrane</keyword>
<comment type="similarity">
    <text evidence="7">Belongs to the UPF0761 family.</text>
</comment>
<comment type="subcellular location">
    <subcellularLocation>
        <location evidence="1 7">Cell membrane</location>
        <topology evidence="1 7">Multi-pass membrane protein</topology>
    </subcellularLocation>
</comment>
<feature type="transmembrane region" description="Helical" evidence="7">
    <location>
        <begin position="243"/>
        <end position="265"/>
    </location>
</feature>
<feature type="transmembrane region" description="Helical" evidence="7">
    <location>
        <begin position="40"/>
        <end position="63"/>
    </location>
</feature>
<evidence type="ECO:0000256" key="7">
    <source>
        <dbReference type="HAMAP-Rule" id="MF_00672"/>
    </source>
</evidence>
<reference evidence="9 10" key="1">
    <citation type="submission" date="2017-02" db="EMBL/GenBank/DDBJ databases">
        <title>Draft genome sequence of Moraxella lincolnii CCUG 9405T type strain.</title>
        <authorList>
            <person name="Salva-Serra F."/>
            <person name="Engstrom-Jakobsson H."/>
            <person name="Thorell K."/>
            <person name="Jaen-Luchoro D."/>
            <person name="Gonzales-Siles L."/>
            <person name="Karlsson R."/>
            <person name="Yazdan S."/>
            <person name="Boulund F."/>
            <person name="Johnning A."/>
            <person name="Engstrand L."/>
            <person name="Kristiansson E."/>
            <person name="Moore E."/>
        </authorList>
    </citation>
    <scope>NUCLEOTIDE SEQUENCE [LARGE SCALE GENOMIC DNA]</scope>
    <source>
        <strain evidence="9 10">CCUG 9405</strain>
    </source>
</reference>
<gene>
    <name evidence="9" type="ORF">B0682_03245</name>
</gene>
<feature type="region of interest" description="Disordered" evidence="8">
    <location>
        <begin position="551"/>
        <end position="582"/>
    </location>
</feature>
<evidence type="ECO:0000256" key="5">
    <source>
        <dbReference type="ARBA" id="ARBA00022989"/>
    </source>
</evidence>
<accession>A0A1T0CHR6</accession>
<feature type="region of interest" description="Disordered" evidence="8">
    <location>
        <begin position="427"/>
        <end position="517"/>
    </location>
</feature>
<evidence type="ECO:0000256" key="1">
    <source>
        <dbReference type="ARBA" id="ARBA00004651"/>
    </source>
</evidence>
<evidence type="ECO:0000256" key="2">
    <source>
        <dbReference type="ARBA" id="ARBA00022475"/>
    </source>
</evidence>
<sequence length="582" mass="65885">MTNLLKKLPFYDSRWFEFLFFLVKNFIEDKCQQKAASLTYTTLLSIVPILTVMLVMLSSIPALSEVREQIYNMVYSNLMPSSSFQVSQYINSFAEKSSNLTAIGVLILFVTTIMTLTTIETAFNEIWRVEDRSGGLKSVIRYWTIITLGPLVLGTAFIVSSTVQSLSFLNQQFMGYGIDWSFWVQLVSFLITIAGFVGMYWFIPKANVPIKHAAIAGGIVAILFEGLKQVFGTAMTNFTSYEAVYGAFAALPVFLLWIHLSWNIILLGVEISYILTVFDSDEVNPRHPFFSLLDMLNLVFKNHQVGKSTPEKQLRNILGRKELPKWYQYINLLKDNDLIANTDKGDYLLKKDLSQISLWQLYQSLPYALPIKGEIAKMQPFDHDSWLGLIANRLQHGQQLVKEQMNISLLSLFENSQMRESAQDNLIDDADDVDDINNNLDKNDKNTDKIDESRVRHSFAHQSAHHSTHQAHTHPANDHSTHQKTNHHAHAIDVKNGDVQNGDVQNSHIRNGYSDTFEANPENIRANIDASNAKTTMMGQLIERMKAGVKSISKRKSADSADKNTAIITESDKPSADEQRSE</sequence>
<feature type="compositionally biased region" description="Basic residues" evidence="8">
    <location>
        <begin position="456"/>
        <end position="472"/>
    </location>
</feature>
<evidence type="ECO:0000256" key="8">
    <source>
        <dbReference type="SAM" id="MobiDB-lite"/>
    </source>
</evidence>
<feature type="transmembrane region" description="Helical" evidence="7">
    <location>
        <begin position="180"/>
        <end position="201"/>
    </location>
</feature>
<dbReference type="EMBL" id="MUYT01000004">
    <property type="protein sequence ID" value="OOS21681.1"/>
    <property type="molecule type" value="Genomic_DNA"/>
</dbReference>
<dbReference type="GO" id="GO:0005886">
    <property type="term" value="C:plasma membrane"/>
    <property type="evidence" value="ECO:0007669"/>
    <property type="project" value="UniProtKB-SubCell"/>
</dbReference>
<feature type="transmembrane region" description="Helical" evidence="7">
    <location>
        <begin position="100"/>
        <end position="119"/>
    </location>
</feature>
<feature type="compositionally biased region" description="Polar residues" evidence="8">
    <location>
        <begin position="498"/>
        <end position="509"/>
    </location>
</feature>
<feature type="compositionally biased region" description="Basic and acidic residues" evidence="8">
    <location>
        <begin position="441"/>
        <end position="455"/>
    </location>
</feature>
<dbReference type="InterPro" id="IPR023679">
    <property type="entry name" value="UPF0761_bac"/>
</dbReference>
<dbReference type="NCBIfam" id="TIGR00765">
    <property type="entry name" value="yihY_not_rbn"/>
    <property type="match status" value="1"/>
</dbReference>
<dbReference type="Proteomes" id="UP000191094">
    <property type="component" value="Unassembled WGS sequence"/>
</dbReference>
<proteinExistence type="inferred from homology"/>
<dbReference type="Pfam" id="PF03631">
    <property type="entry name" value="Virul_fac_BrkB"/>
    <property type="match status" value="1"/>
</dbReference>
<dbReference type="HAMAP" id="MF_00672">
    <property type="entry name" value="UPF0761"/>
    <property type="match status" value="1"/>
</dbReference>
<protein>
    <recommendedName>
        <fullName evidence="7">UPF0761 membrane protein B0682_03245</fullName>
    </recommendedName>
</protein>
<dbReference type="InterPro" id="IPR017039">
    <property type="entry name" value="Virul_fac_BrkB"/>
</dbReference>
<feature type="transmembrane region" description="Helical" evidence="7">
    <location>
        <begin position="213"/>
        <end position="231"/>
    </location>
</feature>
<dbReference type="STRING" id="90241.B0682_03245"/>
<name>A0A1T0CHR6_9GAMM</name>